<dbReference type="GeneID" id="114575621"/>
<evidence type="ECO:0000256" key="3">
    <source>
        <dbReference type="SAM" id="SignalP"/>
    </source>
</evidence>
<protein>
    <recommendedName>
        <fullName evidence="4">Immunoglobulin domain-containing protein</fullName>
    </recommendedName>
</protein>
<dbReference type="InterPro" id="IPR013783">
    <property type="entry name" value="Ig-like_fold"/>
</dbReference>
<evidence type="ECO:0000259" key="4">
    <source>
        <dbReference type="SMART" id="SM00409"/>
    </source>
</evidence>
<dbReference type="CDD" id="cd00096">
    <property type="entry name" value="Ig"/>
    <property type="match status" value="2"/>
</dbReference>
<keyword evidence="2" id="KW-1015">Disulfide bond</keyword>
<dbReference type="SMART" id="SM00409">
    <property type="entry name" value="IG"/>
    <property type="match status" value="2"/>
</dbReference>
<dbReference type="EnsemblMetazoa" id="XM_028660889.1">
    <property type="protein sequence ID" value="XP_028516690.1"/>
    <property type="gene ID" value="LOC114575621"/>
</dbReference>
<dbReference type="InterPro" id="IPR050958">
    <property type="entry name" value="Cell_Adh-Cytoskel_Orgn"/>
</dbReference>
<dbReference type="GO" id="GO:0043025">
    <property type="term" value="C:neuronal cell body"/>
    <property type="evidence" value="ECO:0007669"/>
    <property type="project" value="TreeGrafter"/>
</dbReference>
<evidence type="ECO:0000313" key="5">
    <source>
        <dbReference type="EnsemblMetazoa" id="XP_028516690.1"/>
    </source>
</evidence>
<keyword evidence="1 3" id="KW-0732">Signal</keyword>
<dbReference type="AlphaFoldDB" id="A0A913YMI7"/>
<feature type="domain" description="Immunoglobulin" evidence="4">
    <location>
        <begin position="158"/>
        <end position="273"/>
    </location>
</feature>
<dbReference type="RefSeq" id="XP_028516690.1">
    <property type="nucleotide sequence ID" value="XM_028660889.1"/>
</dbReference>
<dbReference type="InterPro" id="IPR036179">
    <property type="entry name" value="Ig-like_dom_sf"/>
</dbReference>
<dbReference type="GO" id="GO:0050808">
    <property type="term" value="P:synapse organization"/>
    <property type="evidence" value="ECO:0007669"/>
    <property type="project" value="TreeGrafter"/>
</dbReference>
<dbReference type="SUPFAM" id="SSF48726">
    <property type="entry name" value="Immunoglobulin"/>
    <property type="match status" value="2"/>
</dbReference>
<sequence>MTRGLHAGMYSCLVLFLLVKSSDAAVRFTKQPGSKLYVLKGHTAKFTWDYHVDNINIEFDSQSPRWYYHNDSYVIGYGDAFLNWKFIIDTSTCPARLLTPTIRVSVEGKATLVITNVTLADSGTYGCRLVLSSGLPISMPTSQAQLIVEVARFTNVPANKLYVVKGETAKFTWEYHVDNINTEFDSRSPRWYFHSLSSMIGYADAFDGRKFRIDRTCPARLRTPTVRVSVEDKATLVIKNVTMVDSGTYGCLLFLLSGYLHSMPTSEVELIVTGK</sequence>
<dbReference type="Gene3D" id="2.60.40.10">
    <property type="entry name" value="Immunoglobulins"/>
    <property type="match status" value="2"/>
</dbReference>
<feature type="signal peptide" evidence="3">
    <location>
        <begin position="1"/>
        <end position="24"/>
    </location>
</feature>
<dbReference type="PANTHER" id="PTHR45080">
    <property type="entry name" value="CONTACTIN 5"/>
    <property type="match status" value="1"/>
</dbReference>
<dbReference type="KEGG" id="epa:114575621"/>
<keyword evidence="6" id="KW-1185">Reference proteome</keyword>
<dbReference type="GO" id="GO:0008046">
    <property type="term" value="F:axon guidance receptor activity"/>
    <property type="evidence" value="ECO:0007669"/>
    <property type="project" value="TreeGrafter"/>
</dbReference>
<dbReference type="PANTHER" id="PTHR45080:SF8">
    <property type="entry name" value="IG-LIKE DOMAIN-CONTAINING PROTEIN"/>
    <property type="match status" value="1"/>
</dbReference>
<dbReference type="InterPro" id="IPR003599">
    <property type="entry name" value="Ig_sub"/>
</dbReference>
<proteinExistence type="predicted"/>
<name>A0A913YMI7_EXADI</name>
<feature type="domain" description="Immunoglobulin" evidence="4">
    <location>
        <begin position="33"/>
        <end position="149"/>
    </location>
</feature>
<feature type="chain" id="PRO_5038031039" description="Immunoglobulin domain-containing protein" evidence="3">
    <location>
        <begin position="25"/>
        <end position="275"/>
    </location>
</feature>
<evidence type="ECO:0000313" key="6">
    <source>
        <dbReference type="Proteomes" id="UP000887567"/>
    </source>
</evidence>
<dbReference type="GO" id="GO:0030424">
    <property type="term" value="C:axon"/>
    <property type="evidence" value="ECO:0007669"/>
    <property type="project" value="TreeGrafter"/>
</dbReference>
<dbReference type="Proteomes" id="UP000887567">
    <property type="component" value="Unplaced"/>
</dbReference>
<evidence type="ECO:0000256" key="2">
    <source>
        <dbReference type="ARBA" id="ARBA00023157"/>
    </source>
</evidence>
<accession>A0A913YMI7</accession>
<reference evidence="5" key="1">
    <citation type="submission" date="2022-11" db="UniProtKB">
        <authorList>
            <consortium name="EnsemblMetazoa"/>
        </authorList>
    </citation>
    <scope>IDENTIFICATION</scope>
</reference>
<evidence type="ECO:0000256" key="1">
    <source>
        <dbReference type="ARBA" id="ARBA00022729"/>
    </source>
</evidence>
<organism evidence="5 6">
    <name type="scientific">Exaiptasia diaphana</name>
    <name type="common">Tropical sea anemone</name>
    <name type="synonym">Aiptasia pulchella</name>
    <dbReference type="NCBI Taxonomy" id="2652724"/>
    <lineage>
        <taxon>Eukaryota</taxon>
        <taxon>Metazoa</taxon>
        <taxon>Cnidaria</taxon>
        <taxon>Anthozoa</taxon>
        <taxon>Hexacorallia</taxon>
        <taxon>Actiniaria</taxon>
        <taxon>Aiptasiidae</taxon>
        <taxon>Exaiptasia</taxon>
    </lineage>
</organism>
<dbReference type="GO" id="GO:0007156">
    <property type="term" value="P:homophilic cell adhesion via plasma membrane adhesion molecules"/>
    <property type="evidence" value="ECO:0007669"/>
    <property type="project" value="TreeGrafter"/>
</dbReference>
<dbReference type="OrthoDB" id="5990505at2759"/>
<dbReference type="GO" id="GO:0005886">
    <property type="term" value="C:plasma membrane"/>
    <property type="evidence" value="ECO:0007669"/>
    <property type="project" value="TreeGrafter"/>
</dbReference>